<dbReference type="InterPro" id="IPR026265">
    <property type="entry name" value="LptC"/>
</dbReference>
<keyword evidence="3 6" id="KW-0812">Transmembrane</keyword>
<dbReference type="GO" id="GO:0005886">
    <property type="term" value="C:plasma membrane"/>
    <property type="evidence" value="ECO:0007669"/>
    <property type="project" value="InterPro"/>
</dbReference>
<evidence type="ECO:0000313" key="8">
    <source>
        <dbReference type="Proteomes" id="UP000014216"/>
    </source>
</evidence>
<dbReference type="NCBIfam" id="TIGR04409">
    <property type="entry name" value="LptC_YrbK"/>
    <property type="match status" value="1"/>
</dbReference>
<name>S0FZN3_9BACT</name>
<dbReference type="Gene3D" id="2.60.450.10">
    <property type="entry name" value="Lipopolysaccharide (LPS) transport protein A like domain"/>
    <property type="match status" value="1"/>
</dbReference>
<dbReference type="OrthoDB" id="5422221at2"/>
<keyword evidence="1" id="KW-1003">Cell membrane</keyword>
<keyword evidence="5 6" id="KW-0472">Membrane</keyword>
<dbReference type="PANTHER" id="PTHR37481">
    <property type="entry name" value="LIPOPOLYSACCHARIDE EXPORT SYSTEM PROTEIN LPTC"/>
    <property type="match status" value="1"/>
</dbReference>
<dbReference type="PANTHER" id="PTHR37481:SF1">
    <property type="entry name" value="LIPOPOLYSACCHARIDE EXPORT SYSTEM PROTEIN LPTC"/>
    <property type="match status" value="1"/>
</dbReference>
<dbReference type="InterPro" id="IPR052363">
    <property type="entry name" value="LPS_export_LptC"/>
</dbReference>
<reference evidence="7 8" key="1">
    <citation type="journal article" date="2013" name="Genome Announc.">
        <title>Draft Genome Sequence of Desulfotignum phosphitoxidans DSM 13687 Strain FiPS-3.</title>
        <authorList>
            <person name="Poehlein A."/>
            <person name="Daniel R."/>
            <person name="Simeonova D.D."/>
        </authorList>
    </citation>
    <scope>NUCLEOTIDE SEQUENCE [LARGE SCALE GENOMIC DNA]</scope>
    <source>
        <strain evidence="7 8">DSM 13687</strain>
    </source>
</reference>
<dbReference type="Proteomes" id="UP000014216">
    <property type="component" value="Unassembled WGS sequence"/>
</dbReference>
<gene>
    <name evidence="7" type="primary">lptC</name>
    <name evidence="7" type="ORF">Dpo_3c02640</name>
</gene>
<evidence type="ECO:0000313" key="7">
    <source>
        <dbReference type="EMBL" id="EMS80120.1"/>
    </source>
</evidence>
<dbReference type="GO" id="GO:0017089">
    <property type="term" value="F:glycolipid transfer activity"/>
    <property type="evidence" value="ECO:0007669"/>
    <property type="project" value="TreeGrafter"/>
</dbReference>
<evidence type="ECO:0000256" key="3">
    <source>
        <dbReference type="ARBA" id="ARBA00022692"/>
    </source>
</evidence>
<keyword evidence="4 6" id="KW-1133">Transmembrane helix</keyword>
<evidence type="ECO:0000256" key="6">
    <source>
        <dbReference type="SAM" id="Phobius"/>
    </source>
</evidence>
<evidence type="ECO:0000256" key="1">
    <source>
        <dbReference type="ARBA" id="ARBA00022475"/>
    </source>
</evidence>
<dbReference type="GO" id="GO:0030288">
    <property type="term" value="C:outer membrane-bounded periplasmic space"/>
    <property type="evidence" value="ECO:0007669"/>
    <property type="project" value="TreeGrafter"/>
</dbReference>
<keyword evidence="2" id="KW-0997">Cell inner membrane</keyword>
<dbReference type="InterPro" id="IPR010664">
    <property type="entry name" value="LipoPS_assembly_LptC-rel"/>
</dbReference>
<dbReference type="GO" id="GO:0015221">
    <property type="term" value="F:lipopolysaccharide transmembrane transporter activity"/>
    <property type="evidence" value="ECO:0007669"/>
    <property type="project" value="InterPro"/>
</dbReference>
<keyword evidence="8" id="KW-1185">Reference proteome</keyword>
<dbReference type="AlphaFoldDB" id="S0FZN3"/>
<organism evidence="7 8">
    <name type="scientific">Desulfotignum phosphitoxidans DSM 13687</name>
    <dbReference type="NCBI Taxonomy" id="1286635"/>
    <lineage>
        <taxon>Bacteria</taxon>
        <taxon>Pseudomonadati</taxon>
        <taxon>Thermodesulfobacteriota</taxon>
        <taxon>Desulfobacteria</taxon>
        <taxon>Desulfobacterales</taxon>
        <taxon>Desulfobacteraceae</taxon>
        <taxon>Desulfotignum</taxon>
    </lineage>
</organism>
<evidence type="ECO:0000256" key="4">
    <source>
        <dbReference type="ARBA" id="ARBA00022989"/>
    </source>
</evidence>
<sequence length="192" mass="21621">MNRIVLKNPRVLAVLILCVLAAGAGVIFFVPAMMNTPQTVTDLHIDSEAALKLDAMKQISKKNGITEWELEAATATLVKEENQAILTRVHVVFYTKDKDTVILTSDQGILDTETHDMDFNGNVVVRHQTYTLKTDKLHYKKKPHIIHSNTKVWLENTDAAMEADTMEIRINDNQIILQGHVKGIFSENFNLP</sequence>
<accession>S0FZN3</accession>
<dbReference type="EMBL" id="APJX01000003">
    <property type="protein sequence ID" value="EMS80120.1"/>
    <property type="molecule type" value="Genomic_DNA"/>
</dbReference>
<comment type="caution">
    <text evidence="7">The sequence shown here is derived from an EMBL/GenBank/DDBJ whole genome shotgun (WGS) entry which is preliminary data.</text>
</comment>
<evidence type="ECO:0000256" key="2">
    <source>
        <dbReference type="ARBA" id="ARBA00022519"/>
    </source>
</evidence>
<protein>
    <submittedName>
        <fullName evidence="7">Lipopolysaccharide-assembly-like protein LptC</fullName>
    </submittedName>
</protein>
<dbReference type="Pfam" id="PF06835">
    <property type="entry name" value="LptC"/>
    <property type="match status" value="1"/>
</dbReference>
<feature type="transmembrane region" description="Helical" evidence="6">
    <location>
        <begin position="12"/>
        <end position="34"/>
    </location>
</feature>
<evidence type="ECO:0000256" key="5">
    <source>
        <dbReference type="ARBA" id="ARBA00023136"/>
    </source>
</evidence>
<dbReference type="RefSeq" id="WP_006965460.1">
    <property type="nucleotide sequence ID" value="NZ_APJX01000003.1"/>
</dbReference>
<proteinExistence type="predicted"/>